<reference evidence="1" key="1">
    <citation type="submission" date="2023-04" db="EMBL/GenBank/DDBJ databases">
        <title>Draft Genome sequencing of Naganishia species isolated from polar environments using Oxford Nanopore Technology.</title>
        <authorList>
            <person name="Leo P."/>
            <person name="Venkateswaran K."/>
        </authorList>
    </citation>
    <scope>NUCLEOTIDE SEQUENCE</scope>
    <source>
        <strain evidence="1">DBVPG 5303</strain>
    </source>
</reference>
<organism evidence="1 2">
    <name type="scientific">Naganishia onofrii</name>
    <dbReference type="NCBI Taxonomy" id="1851511"/>
    <lineage>
        <taxon>Eukaryota</taxon>
        <taxon>Fungi</taxon>
        <taxon>Dikarya</taxon>
        <taxon>Basidiomycota</taxon>
        <taxon>Agaricomycotina</taxon>
        <taxon>Tremellomycetes</taxon>
        <taxon>Filobasidiales</taxon>
        <taxon>Filobasidiaceae</taxon>
        <taxon>Naganishia</taxon>
    </lineage>
</organism>
<gene>
    <name evidence="1" type="ORF">QFC24_006502</name>
</gene>
<keyword evidence="2" id="KW-1185">Reference proteome</keyword>
<comment type="caution">
    <text evidence="1">The sequence shown here is derived from an EMBL/GenBank/DDBJ whole genome shotgun (WGS) entry which is preliminary data.</text>
</comment>
<evidence type="ECO:0000313" key="2">
    <source>
        <dbReference type="Proteomes" id="UP001234202"/>
    </source>
</evidence>
<dbReference type="EMBL" id="JASBWV010000032">
    <property type="protein sequence ID" value="KAJ9117406.1"/>
    <property type="molecule type" value="Genomic_DNA"/>
</dbReference>
<accession>A0ACC2X1X1</accession>
<protein>
    <submittedName>
        <fullName evidence="1">Uncharacterized protein</fullName>
    </submittedName>
</protein>
<proteinExistence type="predicted"/>
<sequence>MARLPPLVIDNGTGYTKMGFAGNPEPSFVFPTVIATHRNSTSGASGGGKSTVSAPSRSGGSGGGGPPPVPARPSHLASKRGIDDLDFFIGDEAIANSKTYSLHYPIKHGMVDNWDHMERFWAQSIFKYLRAEPEDHYVLLASEAFSEATVLTSQSLNGAEWTGVWSSPGCGERGKGKGSFCWLIRRQVKLSAKFCILDFRTTGVRHGDREAIPIEYVILRRSMQGSKKTVAALRLLSRTDGAEVSLNLFGQRPPTRSIFTWVQARTSGSSLNHLEGGHDLASWLGTEPPLNPPENRENTAEIMFESFNIQGFAIIAAYCTHMLTEKILLPIGPFARSHRYIAVQAVLALAASWTSSKVTERNLTGVVIDSGDGVTHTIPVADGYVIGSSIKHIPIAGRNITEFVLNLLRDRGEQAHIPPEDQLRVAEKIKEDYTYVCQDIVKEIRKYDTDPYKYFARFAGEHSVTGRKYDIDIGYERFLAPEIFFNPEIYSSDFLTPLPEVVDNVIQTSPIDVRRGLYKNIVLSGGSTMFKDFGRRLQRDIKHIVDGRIAHSEQASGNHMRSTGVDVNVVTHKRQRYAVWYGGSLMASTPEFYNVAHTKQQYEEFGPSLVRRFSVFGSSS</sequence>
<name>A0ACC2X1X1_9TREE</name>
<dbReference type="Proteomes" id="UP001234202">
    <property type="component" value="Unassembled WGS sequence"/>
</dbReference>
<evidence type="ECO:0000313" key="1">
    <source>
        <dbReference type="EMBL" id="KAJ9117406.1"/>
    </source>
</evidence>